<gene>
    <name evidence="2" type="ORF">M0R45_005047</name>
</gene>
<feature type="compositionally biased region" description="Basic and acidic residues" evidence="1">
    <location>
        <begin position="1"/>
        <end position="24"/>
    </location>
</feature>
<dbReference type="Proteomes" id="UP001457282">
    <property type="component" value="Unassembled WGS sequence"/>
</dbReference>
<reference evidence="2 3" key="1">
    <citation type="journal article" date="2023" name="G3 (Bethesda)">
        <title>A chromosome-length genome assembly and annotation of blackberry (Rubus argutus, cv. 'Hillquist').</title>
        <authorList>
            <person name="Bruna T."/>
            <person name="Aryal R."/>
            <person name="Dudchenko O."/>
            <person name="Sargent D.J."/>
            <person name="Mead D."/>
            <person name="Buti M."/>
            <person name="Cavallini A."/>
            <person name="Hytonen T."/>
            <person name="Andres J."/>
            <person name="Pham M."/>
            <person name="Weisz D."/>
            <person name="Mascagni F."/>
            <person name="Usai G."/>
            <person name="Natali L."/>
            <person name="Bassil N."/>
            <person name="Fernandez G.E."/>
            <person name="Lomsadze A."/>
            <person name="Armour M."/>
            <person name="Olukolu B."/>
            <person name="Poorten T."/>
            <person name="Britton C."/>
            <person name="Davik J."/>
            <person name="Ashrafi H."/>
            <person name="Aiden E.L."/>
            <person name="Borodovsky M."/>
            <person name="Worthington M."/>
        </authorList>
    </citation>
    <scope>NUCLEOTIDE SEQUENCE [LARGE SCALE GENOMIC DNA]</scope>
    <source>
        <strain evidence="2">PI 553951</strain>
    </source>
</reference>
<dbReference type="AlphaFoldDB" id="A0AAW1YLL2"/>
<evidence type="ECO:0000313" key="2">
    <source>
        <dbReference type="EMBL" id="KAK9949529.1"/>
    </source>
</evidence>
<dbReference type="EMBL" id="JBEDUW010000001">
    <property type="protein sequence ID" value="KAK9949529.1"/>
    <property type="molecule type" value="Genomic_DNA"/>
</dbReference>
<name>A0AAW1YLL2_RUBAR</name>
<evidence type="ECO:0000256" key="1">
    <source>
        <dbReference type="SAM" id="MobiDB-lite"/>
    </source>
</evidence>
<protein>
    <submittedName>
        <fullName evidence="2">Uncharacterized protein</fullName>
    </submittedName>
</protein>
<evidence type="ECO:0000313" key="3">
    <source>
        <dbReference type="Proteomes" id="UP001457282"/>
    </source>
</evidence>
<sequence length="78" mass="8858">MKKMKERSSRDQKMKTERRRREDLPAAQFSPPPLPPLCTIQAARNALNLDSRPARCRATSIREPSAVPQPPRARALLP</sequence>
<feature type="region of interest" description="Disordered" evidence="1">
    <location>
        <begin position="57"/>
        <end position="78"/>
    </location>
</feature>
<feature type="region of interest" description="Disordered" evidence="1">
    <location>
        <begin position="1"/>
        <end position="38"/>
    </location>
</feature>
<comment type="caution">
    <text evidence="2">The sequence shown here is derived from an EMBL/GenBank/DDBJ whole genome shotgun (WGS) entry which is preliminary data.</text>
</comment>
<proteinExistence type="predicted"/>
<organism evidence="2 3">
    <name type="scientific">Rubus argutus</name>
    <name type="common">Southern blackberry</name>
    <dbReference type="NCBI Taxonomy" id="59490"/>
    <lineage>
        <taxon>Eukaryota</taxon>
        <taxon>Viridiplantae</taxon>
        <taxon>Streptophyta</taxon>
        <taxon>Embryophyta</taxon>
        <taxon>Tracheophyta</taxon>
        <taxon>Spermatophyta</taxon>
        <taxon>Magnoliopsida</taxon>
        <taxon>eudicotyledons</taxon>
        <taxon>Gunneridae</taxon>
        <taxon>Pentapetalae</taxon>
        <taxon>rosids</taxon>
        <taxon>fabids</taxon>
        <taxon>Rosales</taxon>
        <taxon>Rosaceae</taxon>
        <taxon>Rosoideae</taxon>
        <taxon>Rosoideae incertae sedis</taxon>
        <taxon>Rubus</taxon>
    </lineage>
</organism>
<accession>A0AAW1YLL2</accession>
<keyword evidence="3" id="KW-1185">Reference proteome</keyword>